<dbReference type="GO" id="GO:0033014">
    <property type="term" value="P:tetrapyrrole biosynthetic process"/>
    <property type="evidence" value="ECO:0007669"/>
    <property type="project" value="InterPro"/>
</dbReference>
<evidence type="ECO:0000256" key="2">
    <source>
        <dbReference type="SAM" id="Phobius"/>
    </source>
</evidence>
<dbReference type="InterPro" id="IPR036108">
    <property type="entry name" value="4pyrrol_syn_uPrphyn_synt_sf"/>
</dbReference>
<dbReference type="Pfam" id="PF04375">
    <property type="entry name" value="HemX"/>
    <property type="match status" value="1"/>
</dbReference>
<dbReference type="GO" id="GO:0004852">
    <property type="term" value="F:uroporphyrinogen-III synthase activity"/>
    <property type="evidence" value="ECO:0007669"/>
    <property type="project" value="UniProtKB-EC"/>
</dbReference>
<keyword evidence="2" id="KW-1133">Transmembrane helix</keyword>
<name>A0A7V8UCA0_9PSED</name>
<protein>
    <submittedName>
        <fullName evidence="4">Uroporphyrinogen-III synthase</fullName>
        <ecNumber evidence="4">4.2.1.75</ecNumber>
    </submittedName>
</protein>
<dbReference type="EC" id="4.2.1.75" evidence="4"/>
<keyword evidence="2" id="KW-0812">Transmembrane</keyword>
<dbReference type="InterPro" id="IPR007470">
    <property type="entry name" value="HemX"/>
</dbReference>
<sequence>MTGWRLLLTRPADESRALAAVLADARVYSSSLPLLDIEPIPLAASGQATLQSLDQYCAVIVVSKPAARLCVELLRQYWPQPPDQQWFSVGAATGQILADAGLGVSYPDNGDDSEALLELAALRQAIDRPDPRVLIVRGEGGRGLLAERLREQGASVDYLELYRRGLPQYGQDALPAKVEAERLNALVVSSGQSFEHLHRLAGEAWPALAQLPLFVPSPRVAEMARAAGARIVVDCRGASAAALLAALREHSVPFSNAKDGHVSETALPKDQDQPAIDAPLDAKAPIAPRRGNGLAIVALLLGAAGVAVGGWGVWQVRHLQANTQQQSAQVQTLNDQAQSLKLNEQRLSERLEQLPPAEELEERRRQVAQLQGDQQRLNQRLETVLGASRKDWRLAEAEHLLRLASLRLSALQDISSAQALVQGADEILREQNDPGSFAAREQLAKTLAALRSTEQPDRTGLFLQLGALRDQVLQLSEVAPEYKDRGESLLGLTADGDGASRWAQWWDQISRYIRIDFNADENVRPLLAGQSLMQVRLALGLALEQAQWAALNGQAPVYIQALTEARDVLKNNFNQDNPQSRIMLERVVELSKLPVTVVTPDLTGTLSAVQAYLERRNVNAEESVKPMPTAGEQETTP</sequence>
<comment type="caution">
    <text evidence="4">The sequence shown here is derived from an EMBL/GenBank/DDBJ whole genome shotgun (WGS) entry which is preliminary data.</text>
</comment>
<evidence type="ECO:0000259" key="3">
    <source>
        <dbReference type="Pfam" id="PF02602"/>
    </source>
</evidence>
<evidence type="ECO:0000256" key="1">
    <source>
        <dbReference type="SAM" id="Coils"/>
    </source>
</evidence>
<dbReference type="Pfam" id="PF02602">
    <property type="entry name" value="HEM4"/>
    <property type="match status" value="1"/>
</dbReference>
<evidence type="ECO:0000313" key="5">
    <source>
        <dbReference type="Proteomes" id="UP000572407"/>
    </source>
</evidence>
<dbReference type="AlphaFoldDB" id="A0A7V8UCA0"/>
<dbReference type="SUPFAM" id="SSF69618">
    <property type="entry name" value="HemD-like"/>
    <property type="match status" value="1"/>
</dbReference>
<feature type="domain" description="Tetrapyrrole biosynthesis uroporphyrinogen III synthase" evidence="3">
    <location>
        <begin position="27"/>
        <end position="243"/>
    </location>
</feature>
<evidence type="ECO:0000313" key="4">
    <source>
        <dbReference type="EMBL" id="MBA1378397.1"/>
    </source>
</evidence>
<keyword evidence="1" id="KW-0175">Coiled coil</keyword>
<organism evidence="4 5">
    <name type="scientific">Pseudomonas brassicacearum subsp. neoaurantiaca</name>
    <dbReference type="NCBI Taxonomy" id="494916"/>
    <lineage>
        <taxon>Bacteria</taxon>
        <taxon>Pseudomonadati</taxon>
        <taxon>Pseudomonadota</taxon>
        <taxon>Gammaproteobacteria</taxon>
        <taxon>Pseudomonadales</taxon>
        <taxon>Pseudomonadaceae</taxon>
        <taxon>Pseudomonas</taxon>
    </lineage>
</organism>
<feature type="transmembrane region" description="Helical" evidence="2">
    <location>
        <begin position="293"/>
        <end position="314"/>
    </location>
</feature>
<dbReference type="InterPro" id="IPR003754">
    <property type="entry name" value="4pyrrol_synth_uPrphyn_synth"/>
</dbReference>
<dbReference type="NCBIfam" id="NF004395">
    <property type="entry name" value="PRK05752.1"/>
    <property type="match status" value="1"/>
</dbReference>
<dbReference type="EMBL" id="VDLV01000013">
    <property type="protein sequence ID" value="MBA1378397.1"/>
    <property type="molecule type" value="Genomic_DNA"/>
</dbReference>
<keyword evidence="2" id="KW-0472">Membrane</keyword>
<dbReference type="PANTHER" id="PTHR38043">
    <property type="entry name" value="PROTEIN HEMX"/>
    <property type="match status" value="1"/>
</dbReference>
<dbReference type="Gene3D" id="3.40.50.10090">
    <property type="match status" value="2"/>
</dbReference>
<proteinExistence type="predicted"/>
<reference evidence="4 5" key="1">
    <citation type="submission" date="2019-06" db="EMBL/GenBank/DDBJ databases">
        <title>Analysis of the biodiversity of Brassica napus bacterial endophytes for the selection of potential efficient biofertilizers for rapeseed crops.</title>
        <authorList>
            <person name="Jimenez-Gomez A."/>
            <person name="Saati-Santamaria Z."/>
            <person name="Menendez E."/>
            <person name="Rivas R."/>
            <person name="Mateos P.F."/>
            <person name="Velazquez E."/>
            <person name="Garcia-Fraile P."/>
        </authorList>
    </citation>
    <scope>NUCLEOTIDE SEQUENCE [LARGE SCALE GENOMIC DNA]</scope>
    <source>
        <strain evidence="4 5">CDVBN10</strain>
    </source>
</reference>
<feature type="coiled-coil region" evidence="1">
    <location>
        <begin position="316"/>
        <end position="380"/>
    </location>
</feature>
<accession>A0A7V8UCA0</accession>
<dbReference type="Proteomes" id="UP000572407">
    <property type="component" value="Unassembled WGS sequence"/>
</dbReference>
<gene>
    <name evidence="4" type="ORF">FHK92_11320</name>
</gene>
<dbReference type="CDD" id="cd06578">
    <property type="entry name" value="HemD"/>
    <property type="match status" value="1"/>
</dbReference>
<dbReference type="PANTHER" id="PTHR38043:SF1">
    <property type="entry name" value="PROTEIN HEMX"/>
    <property type="match status" value="1"/>
</dbReference>
<keyword evidence="4" id="KW-0456">Lyase</keyword>